<gene>
    <name evidence="1" type="ORF">B0H15DRAFT_825533</name>
</gene>
<dbReference type="Proteomes" id="UP001222325">
    <property type="component" value="Unassembled WGS sequence"/>
</dbReference>
<reference evidence="1" key="1">
    <citation type="submission" date="2023-03" db="EMBL/GenBank/DDBJ databases">
        <title>Massive genome expansion in bonnet fungi (Mycena s.s.) driven by repeated elements and novel gene families across ecological guilds.</title>
        <authorList>
            <consortium name="Lawrence Berkeley National Laboratory"/>
            <person name="Harder C.B."/>
            <person name="Miyauchi S."/>
            <person name="Viragh M."/>
            <person name="Kuo A."/>
            <person name="Thoen E."/>
            <person name="Andreopoulos B."/>
            <person name="Lu D."/>
            <person name="Skrede I."/>
            <person name="Drula E."/>
            <person name="Henrissat B."/>
            <person name="Morin E."/>
            <person name="Kohler A."/>
            <person name="Barry K."/>
            <person name="LaButti K."/>
            <person name="Morin E."/>
            <person name="Salamov A."/>
            <person name="Lipzen A."/>
            <person name="Mereny Z."/>
            <person name="Hegedus B."/>
            <person name="Baldrian P."/>
            <person name="Stursova M."/>
            <person name="Weitz H."/>
            <person name="Taylor A."/>
            <person name="Grigoriev I.V."/>
            <person name="Nagy L.G."/>
            <person name="Martin F."/>
            <person name="Kauserud H."/>
        </authorList>
    </citation>
    <scope>NUCLEOTIDE SEQUENCE</scope>
    <source>
        <strain evidence="1">CBHHK173m</strain>
    </source>
</reference>
<comment type="caution">
    <text evidence="1">The sequence shown here is derived from an EMBL/GenBank/DDBJ whole genome shotgun (WGS) entry which is preliminary data.</text>
</comment>
<dbReference type="EMBL" id="JARJCN010000011">
    <property type="protein sequence ID" value="KAJ7096522.1"/>
    <property type="molecule type" value="Genomic_DNA"/>
</dbReference>
<proteinExistence type="predicted"/>
<dbReference type="SUPFAM" id="SSF81383">
    <property type="entry name" value="F-box domain"/>
    <property type="match status" value="1"/>
</dbReference>
<protein>
    <recommendedName>
        <fullName evidence="3">F-box domain-containing protein</fullName>
    </recommendedName>
</protein>
<evidence type="ECO:0000313" key="1">
    <source>
        <dbReference type="EMBL" id="KAJ7096522.1"/>
    </source>
</evidence>
<name>A0AAD6XQN0_9AGAR</name>
<organism evidence="1 2">
    <name type="scientific">Mycena belliarum</name>
    <dbReference type="NCBI Taxonomy" id="1033014"/>
    <lineage>
        <taxon>Eukaryota</taxon>
        <taxon>Fungi</taxon>
        <taxon>Dikarya</taxon>
        <taxon>Basidiomycota</taxon>
        <taxon>Agaricomycotina</taxon>
        <taxon>Agaricomycetes</taxon>
        <taxon>Agaricomycetidae</taxon>
        <taxon>Agaricales</taxon>
        <taxon>Marasmiineae</taxon>
        <taxon>Mycenaceae</taxon>
        <taxon>Mycena</taxon>
    </lineage>
</organism>
<dbReference type="InterPro" id="IPR036047">
    <property type="entry name" value="F-box-like_dom_sf"/>
</dbReference>
<evidence type="ECO:0008006" key="3">
    <source>
        <dbReference type="Google" id="ProtNLM"/>
    </source>
</evidence>
<keyword evidence="2" id="KW-1185">Reference proteome</keyword>
<evidence type="ECO:0000313" key="2">
    <source>
        <dbReference type="Proteomes" id="UP001222325"/>
    </source>
</evidence>
<dbReference type="AlphaFoldDB" id="A0AAD6XQN0"/>
<sequence length="544" mass="60821">MHFRTTSVLVTSPIDTRNHFVGAEERALCRQRVAAGLNCHIRRLPFELISIVFNFVTENVDHWSAVRAYESLLSCAQTCAAWRDIIMQYPALWAEVVVFNEHIMGGSFIADSGLLSDNVSIALDAIVPPTGPICSEGQGWCTHQKHPNKDYIEKAVVRALQHPAGHHRLALKGPSLTLQSTKHPRHKFDVIDANTVVFARAAPSLCHLRLENFRNAWMNPLLNSLTTLQLNSVHSVSQPALPTVLSALRSCPQLEVLHVRGWELPKRPKKARRMRTPEMAVVLLHLRHLALEGNAGGMLLLLNHLDLPKDLHVFDLICVTGSSRRVLHDIFAYVNDNCLGLGDSEPSEFESLHMLFNSNSDVMLRLGRGMVKILILVDREEFTTLKILNILPLSGVERFTAEYEALDPILLDCPNLWGVLLGHLPAVEWMRVPGHAAKAVSDALKFPQLQTTPVLAPSLSRLLLDWDDPLDWGNPLRGRSTGLECCVASRKDVEGVQPLQVQNFEPEVPGPEFEDTSSNYWLQFVNEEYLSVSAWIPLPLHEVG</sequence>
<accession>A0AAD6XQN0</accession>
<dbReference type="Gene3D" id="1.20.1280.50">
    <property type="match status" value="1"/>
</dbReference>